<dbReference type="AlphaFoldDB" id="A0A264VL65"/>
<dbReference type="PANTHER" id="PTHR43861">
    <property type="entry name" value="TRANS-ACONITATE 2-METHYLTRANSFERASE-RELATED"/>
    <property type="match status" value="1"/>
</dbReference>
<feature type="domain" description="Methyltransferase type 11" evidence="1">
    <location>
        <begin position="53"/>
        <end position="147"/>
    </location>
</feature>
<dbReference type="STRING" id="587.RB151_031920"/>
<dbReference type="Gene3D" id="3.40.50.150">
    <property type="entry name" value="Vaccinia Virus protein VP39"/>
    <property type="match status" value="1"/>
</dbReference>
<proteinExistence type="predicted"/>
<protein>
    <recommendedName>
        <fullName evidence="1">Methyltransferase type 11 domain-containing protein</fullName>
    </recommendedName>
</protein>
<evidence type="ECO:0000259" key="1">
    <source>
        <dbReference type="Pfam" id="PF08241"/>
    </source>
</evidence>
<evidence type="ECO:0000313" key="2">
    <source>
        <dbReference type="EMBL" id="OZS72063.1"/>
    </source>
</evidence>
<organism evidence="2 3">
    <name type="scientific">Providencia rettgeri</name>
    <dbReference type="NCBI Taxonomy" id="587"/>
    <lineage>
        <taxon>Bacteria</taxon>
        <taxon>Pseudomonadati</taxon>
        <taxon>Pseudomonadota</taxon>
        <taxon>Gammaproteobacteria</taxon>
        <taxon>Enterobacterales</taxon>
        <taxon>Morganellaceae</taxon>
        <taxon>Providencia</taxon>
    </lineage>
</organism>
<dbReference type="InterPro" id="IPR013216">
    <property type="entry name" value="Methyltransf_11"/>
</dbReference>
<dbReference type="GO" id="GO:0008757">
    <property type="term" value="F:S-adenosylmethionine-dependent methyltransferase activity"/>
    <property type="evidence" value="ECO:0007669"/>
    <property type="project" value="InterPro"/>
</dbReference>
<evidence type="ECO:0000313" key="3">
    <source>
        <dbReference type="Proteomes" id="UP000216001"/>
    </source>
</evidence>
<name>A0A264VL65_PRORE</name>
<dbReference type="CDD" id="cd02440">
    <property type="entry name" value="AdoMet_MTases"/>
    <property type="match status" value="1"/>
</dbReference>
<dbReference type="EMBL" id="NOWC01000047">
    <property type="protein sequence ID" value="OZS72063.1"/>
    <property type="molecule type" value="Genomic_DNA"/>
</dbReference>
<sequence length="248" mass="28308">MQRLPMKEQNIYDDPIFFKNYQALRVNDTGLNGIMEEPALRALLPDLKGKIVLDLGSGFGDFARYAHSKGAKKVYGIELSSNMIEQAKKLTHTDDIEYIHASMTDPMTFVEHFDFIISSLAIHYIENFNQLASEVYSHLKEGGKFIFSVEHPMCTAHASSFMKNESGEFICMPVDNYQDESIRHTSWFVDNVIKYHRTVESYIMGLLNAGFVIDALKEPKVINEALLAKPEAEIFNRYSPFLIISAHR</sequence>
<reference evidence="2 3" key="1">
    <citation type="submission" date="2017-07" db="EMBL/GenBank/DDBJ databases">
        <title>blaIMP-27 on transferable plasmids in Proteus mirabilis and Providencia rettgeri.</title>
        <authorList>
            <person name="Potter R."/>
        </authorList>
    </citation>
    <scope>NUCLEOTIDE SEQUENCE [LARGE SCALE GENOMIC DNA]</scope>
    <source>
        <strain evidence="2 3">PR1</strain>
    </source>
</reference>
<comment type="caution">
    <text evidence="2">The sequence shown here is derived from an EMBL/GenBank/DDBJ whole genome shotgun (WGS) entry which is preliminary data.</text>
</comment>
<dbReference type="Proteomes" id="UP000216001">
    <property type="component" value="Unassembled WGS sequence"/>
</dbReference>
<dbReference type="SUPFAM" id="SSF53335">
    <property type="entry name" value="S-adenosyl-L-methionine-dependent methyltransferases"/>
    <property type="match status" value="1"/>
</dbReference>
<gene>
    <name evidence="2" type="ORF">CHI95_23820</name>
</gene>
<dbReference type="PANTHER" id="PTHR43861:SF1">
    <property type="entry name" value="TRANS-ACONITATE 2-METHYLTRANSFERASE"/>
    <property type="match status" value="1"/>
</dbReference>
<accession>A0A264VL65</accession>
<dbReference type="InterPro" id="IPR029063">
    <property type="entry name" value="SAM-dependent_MTases_sf"/>
</dbReference>
<dbReference type="Pfam" id="PF08241">
    <property type="entry name" value="Methyltransf_11"/>
    <property type="match status" value="1"/>
</dbReference>